<comment type="caution">
    <text evidence="1">The sequence shown here is derived from an EMBL/GenBank/DDBJ whole genome shotgun (WGS) entry which is preliminary data.</text>
</comment>
<reference evidence="1 2" key="1">
    <citation type="submission" date="2018-08" db="EMBL/GenBank/DDBJ databases">
        <title>Sequencing the genomes of 1000 actinobacteria strains.</title>
        <authorList>
            <person name="Klenk H.-P."/>
        </authorList>
    </citation>
    <scope>NUCLEOTIDE SEQUENCE [LARGE SCALE GENOMIC DNA]</scope>
    <source>
        <strain evidence="1 2">DSM 22891</strain>
    </source>
</reference>
<gene>
    <name evidence="1" type="ORF">DFJ64_1524</name>
</gene>
<keyword evidence="2" id="KW-1185">Reference proteome</keyword>
<dbReference type="EMBL" id="QTUC01000001">
    <property type="protein sequence ID" value="REF36125.1"/>
    <property type="molecule type" value="Genomic_DNA"/>
</dbReference>
<name>A0A3D9VAT7_THECX</name>
<protein>
    <submittedName>
        <fullName evidence="1">Uncharacterized protein</fullName>
    </submittedName>
</protein>
<organism evidence="1 2">
    <name type="scientific">Thermasporomyces composti</name>
    <dbReference type="NCBI Taxonomy" id="696763"/>
    <lineage>
        <taxon>Bacteria</taxon>
        <taxon>Bacillati</taxon>
        <taxon>Actinomycetota</taxon>
        <taxon>Actinomycetes</taxon>
        <taxon>Propionibacteriales</taxon>
        <taxon>Nocardioidaceae</taxon>
        <taxon>Thermasporomyces</taxon>
    </lineage>
</organism>
<sequence>MVFATVLLLLVVAVGVAGALAVRRLLVGRPTAKEGA</sequence>
<dbReference type="Proteomes" id="UP000256485">
    <property type="component" value="Unassembled WGS sequence"/>
</dbReference>
<evidence type="ECO:0000313" key="2">
    <source>
        <dbReference type="Proteomes" id="UP000256485"/>
    </source>
</evidence>
<proteinExistence type="predicted"/>
<evidence type="ECO:0000313" key="1">
    <source>
        <dbReference type="EMBL" id="REF36125.1"/>
    </source>
</evidence>
<dbReference type="AlphaFoldDB" id="A0A3D9VAT7"/>
<accession>A0A3D9VAT7</accession>